<dbReference type="EMBL" id="BAABME010015488">
    <property type="protein sequence ID" value="GAA0141448.1"/>
    <property type="molecule type" value="Genomic_DNA"/>
</dbReference>
<accession>A0AAV3NR84</accession>
<evidence type="ECO:0000313" key="1">
    <source>
        <dbReference type="EMBL" id="GAA0141448.1"/>
    </source>
</evidence>
<dbReference type="AlphaFoldDB" id="A0AAV3NR84"/>
<proteinExistence type="predicted"/>
<organism evidence="1 2">
    <name type="scientific">Lithospermum erythrorhizon</name>
    <name type="common">Purple gromwell</name>
    <name type="synonym">Lithospermum officinale var. erythrorhizon</name>
    <dbReference type="NCBI Taxonomy" id="34254"/>
    <lineage>
        <taxon>Eukaryota</taxon>
        <taxon>Viridiplantae</taxon>
        <taxon>Streptophyta</taxon>
        <taxon>Embryophyta</taxon>
        <taxon>Tracheophyta</taxon>
        <taxon>Spermatophyta</taxon>
        <taxon>Magnoliopsida</taxon>
        <taxon>eudicotyledons</taxon>
        <taxon>Gunneridae</taxon>
        <taxon>Pentapetalae</taxon>
        <taxon>asterids</taxon>
        <taxon>lamiids</taxon>
        <taxon>Boraginales</taxon>
        <taxon>Boraginaceae</taxon>
        <taxon>Boraginoideae</taxon>
        <taxon>Lithospermeae</taxon>
        <taxon>Lithospermum</taxon>
    </lineage>
</organism>
<gene>
    <name evidence="1" type="ORF">LIER_35397</name>
</gene>
<evidence type="ECO:0008006" key="3">
    <source>
        <dbReference type="Google" id="ProtNLM"/>
    </source>
</evidence>
<reference evidence="1 2" key="1">
    <citation type="submission" date="2024-01" db="EMBL/GenBank/DDBJ databases">
        <title>The complete chloroplast genome sequence of Lithospermum erythrorhizon: insights into the phylogenetic relationship among Boraginaceae species and the maternal lineages of purple gromwells.</title>
        <authorList>
            <person name="Okada T."/>
            <person name="Watanabe K."/>
        </authorList>
    </citation>
    <scope>NUCLEOTIDE SEQUENCE [LARGE SCALE GENOMIC DNA]</scope>
</reference>
<name>A0AAV3NR84_LITER</name>
<evidence type="ECO:0000313" key="2">
    <source>
        <dbReference type="Proteomes" id="UP001454036"/>
    </source>
</evidence>
<dbReference type="Proteomes" id="UP001454036">
    <property type="component" value="Unassembled WGS sequence"/>
</dbReference>
<keyword evidence="2" id="KW-1185">Reference proteome</keyword>
<sequence length="186" mass="21106">MECMRQGRSIYMPPMLDRTNYDDWRTRMIVFLRSIDIEIWQVVLTGWTVPTIIAIDGTQIIKEEDNWTRKEHELALHNSKALKVILGRMGQKMFKLINMCTTAKEAWKILKTTHEETIEIGKVVVEISETLIEESVTLCVGNTMKTIVVAPSIGDTVADAAEVPSSENLVESVVRSIEDTTEEAPR</sequence>
<dbReference type="Pfam" id="PF14223">
    <property type="entry name" value="Retrotran_gag_2"/>
    <property type="match status" value="1"/>
</dbReference>
<comment type="caution">
    <text evidence="1">The sequence shown here is derived from an EMBL/GenBank/DDBJ whole genome shotgun (WGS) entry which is preliminary data.</text>
</comment>
<protein>
    <recommendedName>
        <fullName evidence="3">Gag-pol polyprotein</fullName>
    </recommendedName>
</protein>